<dbReference type="AlphaFoldDB" id="A0AAE1L484"/>
<dbReference type="GO" id="GO:0008235">
    <property type="term" value="F:metalloexopeptidase activity"/>
    <property type="evidence" value="ECO:0007669"/>
    <property type="project" value="InterPro"/>
</dbReference>
<dbReference type="PANTHER" id="PTHR12147">
    <property type="entry name" value="METALLOPEPTIDASE M28 FAMILY MEMBER"/>
    <property type="match status" value="1"/>
</dbReference>
<dbReference type="EMBL" id="JAWQEG010000271">
    <property type="protein sequence ID" value="KAK3892240.1"/>
    <property type="molecule type" value="Genomic_DNA"/>
</dbReference>
<dbReference type="InterPro" id="IPR007484">
    <property type="entry name" value="Peptidase_M28"/>
</dbReference>
<comment type="caution">
    <text evidence="4">The sequence shown here is derived from an EMBL/GenBank/DDBJ whole genome shotgun (WGS) entry which is preliminary data.</text>
</comment>
<evidence type="ECO:0000259" key="3">
    <source>
        <dbReference type="Pfam" id="PF04389"/>
    </source>
</evidence>
<dbReference type="GO" id="GO:0006508">
    <property type="term" value="P:proteolysis"/>
    <property type="evidence" value="ECO:0007669"/>
    <property type="project" value="InterPro"/>
</dbReference>
<proteinExistence type="inferred from homology"/>
<dbReference type="Pfam" id="PF04389">
    <property type="entry name" value="Peptidase_M28"/>
    <property type="match status" value="1"/>
</dbReference>
<dbReference type="InterPro" id="IPR045175">
    <property type="entry name" value="M28_fam"/>
</dbReference>
<dbReference type="PANTHER" id="PTHR12147:SF26">
    <property type="entry name" value="PEPTIDASE M28 DOMAIN-CONTAINING PROTEIN"/>
    <property type="match status" value="1"/>
</dbReference>
<gene>
    <name evidence="4" type="ORF">Pcinc_003861</name>
</gene>
<dbReference type="Gene3D" id="3.40.630.10">
    <property type="entry name" value="Zn peptidases"/>
    <property type="match status" value="1"/>
</dbReference>
<evidence type="ECO:0000256" key="2">
    <source>
        <dbReference type="ARBA" id="ARBA00005634"/>
    </source>
</evidence>
<accession>A0AAE1L484</accession>
<evidence type="ECO:0000256" key="1">
    <source>
        <dbReference type="ARBA" id="ARBA00001947"/>
    </source>
</evidence>
<name>A0AAE1L484_PETCI</name>
<reference evidence="4" key="1">
    <citation type="submission" date="2023-10" db="EMBL/GenBank/DDBJ databases">
        <title>Genome assemblies of two species of porcelain crab, Petrolisthes cinctipes and Petrolisthes manimaculis (Anomura: Porcellanidae).</title>
        <authorList>
            <person name="Angst P."/>
        </authorList>
    </citation>
    <scope>NUCLEOTIDE SEQUENCE</scope>
    <source>
        <strain evidence="4">PB745_01</strain>
        <tissue evidence="4">Gill</tissue>
    </source>
</reference>
<sequence length="442" mass="48263">MCSGPKHSVVVWRRQESGEAEQWGKASVHSASCWVTGVSPGAGGLAGWVGVCMCQDIYQLESHLERLTQIRNPIAPNDARGTARSYIRGQMQQYGLKLHLHTFNTTVNINGNPTTVLGENVVGVAKGNGDRGGVLVVGADYDTSMEHHPLEDNGAGVGVMLETARNYMAATNPVSLDQPAPFAALKTVIFVAFDLNTREYGEAEVGQPGSFHFLHQWLWPFLDQSPENLTGVIILDSITRFNQEPKSQFLPSGFEKTFPKAFEHINEGGMKGNFLAAYIRDSPSSQNLSQTFTTSYLMDRKARLVRLEELKVSDGATVNDRVLQTFNHQAQFHFWTFQPSTQPTPLPAILLTDTGIYRQPGTNDSCAVPCSASQFLSRPRRTALTIITTALTNTLLNLQSQRLPTSSSSSSGGENTDGNAAASPLSFMVATFLLPQLVHLLH</sequence>
<evidence type="ECO:0000313" key="4">
    <source>
        <dbReference type="EMBL" id="KAK3892240.1"/>
    </source>
</evidence>
<feature type="domain" description="Peptidase M28" evidence="3">
    <location>
        <begin position="120"/>
        <end position="247"/>
    </location>
</feature>
<organism evidence="4 5">
    <name type="scientific">Petrolisthes cinctipes</name>
    <name type="common">Flat porcelain crab</name>
    <dbReference type="NCBI Taxonomy" id="88211"/>
    <lineage>
        <taxon>Eukaryota</taxon>
        <taxon>Metazoa</taxon>
        <taxon>Ecdysozoa</taxon>
        <taxon>Arthropoda</taxon>
        <taxon>Crustacea</taxon>
        <taxon>Multicrustacea</taxon>
        <taxon>Malacostraca</taxon>
        <taxon>Eumalacostraca</taxon>
        <taxon>Eucarida</taxon>
        <taxon>Decapoda</taxon>
        <taxon>Pleocyemata</taxon>
        <taxon>Anomura</taxon>
        <taxon>Galatheoidea</taxon>
        <taxon>Porcellanidae</taxon>
        <taxon>Petrolisthes</taxon>
    </lineage>
</organism>
<dbReference type="Proteomes" id="UP001286313">
    <property type="component" value="Unassembled WGS sequence"/>
</dbReference>
<evidence type="ECO:0000313" key="5">
    <source>
        <dbReference type="Proteomes" id="UP001286313"/>
    </source>
</evidence>
<protein>
    <recommendedName>
        <fullName evidence="3">Peptidase M28 domain-containing protein</fullName>
    </recommendedName>
</protein>
<comment type="cofactor">
    <cofactor evidence="1">
        <name>Zn(2+)</name>
        <dbReference type="ChEBI" id="CHEBI:29105"/>
    </cofactor>
</comment>
<dbReference type="SUPFAM" id="SSF53187">
    <property type="entry name" value="Zn-dependent exopeptidases"/>
    <property type="match status" value="1"/>
</dbReference>
<comment type="similarity">
    <text evidence="2">Belongs to the peptidase M28 family. M28B subfamily.</text>
</comment>
<keyword evidence="5" id="KW-1185">Reference proteome</keyword>